<name>H2XVG2_CIOIN</name>
<dbReference type="Ensembl" id="ENSCINT00000034320.1">
    <property type="protein sequence ID" value="ENSCINP00000033646.1"/>
    <property type="gene ID" value="ENSCING00000018733.1"/>
</dbReference>
<dbReference type="HOGENOM" id="CLU_3086495_0_0_1"/>
<evidence type="ECO:0000313" key="1">
    <source>
        <dbReference type="Ensembl" id="ENSCINP00000033646.1"/>
    </source>
</evidence>
<sequence>MEKIEYRKIVALVPKGPVTGQKQTIKRDEQYLGREKRCLSDVDVNLTVGVGT</sequence>
<dbReference type="InParanoid" id="H2XVG2"/>
<dbReference type="AlphaFoldDB" id="H2XVG2"/>
<proteinExistence type="predicted"/>
<reference evidence="1" key="2">
    <citation type="submission" date="2025-08" db="UniProtKB">
        <authorList>
            <consortium name="Ensembl"/>
        </authorList>
    </citation>
    <scope>IDENTIFICATION</scope>
</reference>
<accession>H2XVG2</accession>
<reference evidence="2" key="1">
    <citation type="journal article" date="2002" name="Science">
        <title>The draft genome of Ciona intestinalis: insights into chordate and vertebrate origins.</title>
        <authorList>
            <person name="Dehal P."/>
            <person name="Satou Y."/>
            <person name="Campbell R.K."/>
            <person name="Chapman J."/>
            <person name="Degnan B."/>
            <person name="De Tomaso A."/>
            <person name="Davidson B."/>
            <person name="Di Gregorio A."/>
            <person name="Gelpke M."/>
            <person name="Goodstein D.M."/>
            <person name="Harafuji N."/>
            <person name="Hastings K.E."/>
            <person name="Ho I."/>
            <person name="Hotta K."/>
            <person name="Huang W."/>
            <person name="Kawashima T."/>
            <person name="Lemaire P."/>
            <person name="Martinez D."/>
            <person name="Meinertzhagen I.A."/>
            <person name="Necula S."/>
            <person name="Nonaka M."/>
            <person name="Putnam N."/>
            <person name="Rash S."/>
            <person name="Saiga H."/>
            <person name="Satake M."/>
            <person name="Terry A."/>
            <person name="Yamada L."/>
            <person name="Wang H.G."/>
            <person name="Awazu S."/>
            <person name="Azumi K."/>
            <person name="Boore J."/>
            <person name="Branno M."/>
            <person name="Chin-Bow S."/>
            <person name="DeSantis R."/>
            <person name="Doyle S."/>
            <person name="Francino P."/>
            <person name="Keys D.N."/>
            <person name="Haga S."/>
            <person name="Hayashi H."/>
            <person name="Hino K."/>
            <person name="Imai K.S."/>
            <person name="Inaba K."/>
            <person name="Kano S."/>
            <person name="Kobayashi K."/>
            <person name="Kobayashi M."/>
            <person name="Lee B.I."/>
            <person name="Makabe K.W."/>
            <person name="Manohar C."/>
            <person name="Matassi G."/>
            <person name="Medina M."/>
            <person name="Mochizuki Y."/>
            <person name="Mount S."/>
            <person name="Morishita T."/>
            <person name="Miura S."/>
            <person name="Nakayama A."/>
            <person name="Nishizaka S."/>
            <person name="Nomoto H."/>
            <person name="Ohta F."/>
            <person name="Oishi K."/>
            <person name="Rigoutsos I."/>
            <person name="Sano M."/>
            <person name="Sasaki A."/>
            <person name="Sasakura Y."/>
            <person name="Shoguchi E."/>
            <person name="Shin-i T."/>
            <person name="Spagnuolo A."/>
            <person name="Stainier D."/>
            <person name="Suzuki M.M."/>
            <person name="Tassy O."/>
            <person name="Takatori N."/>
            <person name="Tokuoka M."/>
            <person name="Yagi K."/>
            <person name="Yoshizaki F."/>
            <person name="Wada S."/>
            <person name="Zhang C."/>
            <person name="Hyatt P.D."/>
            <person name="Larimer F."/>
            <person name="Detter C."/>
            <person name="Doggett N."/>
            <person name="Glavina T."/>
            <person name="Hawkins T."/>
            <person name="Richardson P."/>
            <person name="Lucas S."/>
            <person name="Kohara Y."/>
            <person name="Levine M."/>
            <person name="Satoh N."/>
            <person name="Rokhsar D.S."/>
        </authorList>
    </citation>
    <scope>NUCLEOTIDE SEQUENCE [LARGE SCALE GENOMIC DNA]</scope>
</reference>
<dbReference type="Proteomes" id="UP000008144">
    <property type="component" value="Unassembled WGS sequence"/>
</dbReference>
<keyword evidence="2" id="KW-1185">Reference proteome</keyword>
<reference evidence="1" key="3">
    <citation type="submission" date="2025-09" db="UniProtKB">
        <authorList>
            <consortium name="Ensembl"/>
        </authorList>
    </citation>
    <scope>IDENTIFICATION</scope>
</reference>
<protein>
    <submittedName>
        <fullName evidence="1">Uncharacterized protein</fullName>
    </submittedName>
</protein>
<evidence type="ECO:0000313" key="2">
    <source>
        <dbReference type="Proteomes" id="UP000008144"/>
    </source>
</evidence>
<organism evidence="1 2">
    <name type="scientific">Ciona intestinalis</name>
    <name type="common">Transparent sea squirt</name>
    <name type="synonym">Ascidia intestinalis</name>
    <dbReference type="NCBI Taxonomy" id="7719"/>
    <lineage>
        <taxon>Eukaryota</taxon>
        <taxon>Metazoa</taxon>
        <taxon>Chordata</taxon>
        <taxon>Tunicata</taxon>
        <taxon>Ascidiacea</taxon>
        <taxon>Phlebobranchia</taxon>
        <taxon>Cionidae</taxon>
        <taxon>Ciona</taxon>
    </lineage>
</organism>